<dbReference type="EMBL" id="PXOA01000064">
    <property type="protein sequence ID" value="RFU81156.1"/>
    <property type="molecule type" value="Genomic_DNA"/>
</dbReference>
<protein>
    <submittedName>
        <fullName evidence="1">Helicase sen1</fullName>
    </submittedName>
</protein>
<comment type="caution">
    <text evidence="1">The sequence shown here is derived from an EMBL/GenBank/DDBJ whole genome shotgun (WGS) entry which is preliminary data.</text>
</comment>
<evidence type="ECO:0000313" key="1">
    <source>
        <dbReference type="EMBL" id="RFU81156.1"/>
    </source>
</evidence>
<evidence type="ECO:0000313" key="2">
    <source>
        <dbReference type="Proteomes" id="UP000266272"/>
    </source>
</evidence>
<keyword evidence="2" id="KW-1185">Reference proteome</keyword>
<keyword evidence="1" id="KW-0547">Nucleotide-binding</keyword>
<dbReference type="GO" id="GO:0004386">
    <property type="term" value="F:helicase activity"/>
    <property type="evidence" value="ECO:0007669"/>
    <property type="project" value="UniProtKB-KW"/>
</dbReference>
<reference evidence="1 2" key="1">
    <citation type="journal article" date="2018" name="PLoS Pathog.">
        <title>Evolution of structural diversity of trichothecenes, a family of toxins produced by plant pathogenic and entomopathogenic fungi.</title>
        <authorList>
            <person name="Proctor R.H."/>
            <person name="McCormick S.P."/>
            <person name="Kim H.S."/>
            <person name="Cardoza R.E."/>
            <person name="Stanley A.M."/>
            <person name="Lindo L."/>
            <person name="Kelly A."/>
            <person name="Brown D.W."/>
            <person name="Lee T."/>
            <person name="Vaughan M.M."/>
            <person name="Alexander N.J."/>
            <person name="Busman M."/>
            <person name="Gutierrez S."/>
        </authorList>
    </citation>
    <scope>NUCLEOTIDE SEQUENCE [LARGE SCALE GENOMIC DNA]</scope>
    <source>
        <strain evidence="1 2">IBT 40837</strain>
    </source>
</reference>
<keyword evidence="1" id="KW-0378">Hydrolase</keyword>
<dbReference type="STRING" id="490622.A0A395NYI4"/>
<dbReference type="Proteomes" id="UP000266272">
    <property type="component" value="Unassembled WGS sequence"/>
</dbReference>
<keyword evidence="1" id="KW-0067">ATP-binding</keyword>
<dbReference type="OrthoDB" id="6513042at2759"/>
<organism evidence="1 2">
    <name type="scientific">Trichoderma arundinaceum</name>
    <dbReference type="NCBI Taxonomy" id="490622"/>
    <lineage>
        <taxon>Eukaryota</taxon>
        <taxon>Fungi</taxon>
        <taxon>Dikarya</taxon>
        <taxon>Ascomycota</taxon>
        <taxon>Pezizomycotina</taxon>
        <taxon>Sordariomycetes</taxon>
        <taxon>Hypocreomycetidae</taxon>
        <taxon>Hypocreales</taxon>
        <taxon>Hypocreaceae</taxon>
        <taxon>Trichoderma</taxon>
    </lineage>
</organism>
<name>A0A395NYI4_TRIAR</name>
<proteinExistence type="predicted"/>
<gene>
    <name evidence="1" type="ORF">TARUN_1065</name>
</gene>
<dbReference type="AlphaFoldDB" id="A0A395NYI4"/>
<accession>A0A395NYI4</accession>
<sequence>MLAIDDTLLTVKNCLKYILAGREWVPDSKSTADKKKSRMQESKDRIEVTYWNSLIFGFDKQEAGKWLEDFTGRLENCLKYCPECVFPTGT</sequence>
<keyword evidence="1" id="KW-0347">Helicase</keyword>